<keyword evidence="3" id="KW-1185">Reference proteome</keyword>
<accession>A0A0A1U6A5</accession>
<feature type="non-terminal residue" evidence="2">
    <location>
        <position position="189"/>
    </location>
</feature>
<dbReference type="AlphaFoldDB" id="A0A0A1U6A5"/>
<feature type="signal peptide" evidence="1">
    <location>
        <begin position="1"/>
        <end position="15"/>
    </location>
</feature>
<protein>
    <submittedName>
        <fullName evidence="2">Uncharacterized protein</fullName>
    </submittedName>
</protein>
<feature type="non-terminal residue" evidence="2">
    <location>
        <position position="1"/>
    </location>
</feature>
<dbReference type="GeneID" id="14888875"/>
<reference evidence="2 3" key="1">
    <citation type="submission" date="2012-10" db="EMBL/GenBank/DDBJ databases">
        <authorList>
            <person name="Zafar N."/>
            <person name="Inman J."/>
            <person name="Hall N."/>
            <person name="Lorenzi H."/>
            <person name="Caler E."/>
        </authorList>
    </citation>
    <scope>NUCLEOTIDE SEQUENCE [LARGE SCALE GENOMIC DNA]</scope>
    <source>
        <strain evidence="2 3">IP1</strain>
    </source>
</reference>
<dbReference type="VEuPathDB" id="AmoebaDB:EIN_472910"/>
<evidence type="ECO:0000313" key="2">
    <source>
        <dbReference type="EMBL" id="ELP89903.1"/>
    </source>
</evidence>
<evidence type="ECO:0000256" key="1">
    <source>
        <dbReference type="SAM" id="SignalP"/>
    </source>
</evidence>
<name>A0A0A1U6A5_ENTIV</name>
<dbReference type="RefSeq" id="XP_004256674.1">
    <property type="nucleotide sequence ID" value="XM_004256626.1"/>
</dbReference>
<dbReference type="EMBL" id="KB206559">
    <property type="protein sequence ID" value="ELP89903.1"/>
    <property type="molecule type" value="Genomic_DNA"/>
</dbReference>
<evidence type="ECO:0000313" key="3">
    <source>
        <dbReference type="Proteomes" id="UP000014680"/>
    </source>
</evidence>
<organism evidence="2 3">
    <name type="scientific">Entamoeba invadens IP1</name>
    <dbReference type="NCBI Taxonomy" id="370355"/>
    <lineage>
        <taxon>Eukaryota</taxon>
        <taxon>Amoebozoa</taxon>
        <taxon>Evosea</taxon>
        <taxon>Archamoebae</taxon>
        <taxon>Mastigamoebida</taxon>
        <taxon>Entamoebidae</taxon>
        <taxon>Entamoeba</taxon>
    </lineage>
</organism>
<dbReference type="Proteomes" id="UP000014680">
    <property type="component" value="Unassembled WGS sequence"/>
</dbReference>
<gene>
    <name evidence="2" type="ORF">EIN_472910</name>
</gene>
<sequence length="189" mass="21417">MISLIILFIVPHTYGVNSQVLTTQVESLCMTDFVVVNMNSPEVNIRNYTLCYNRIPNYEINVHGYNIKSLCFVHPDYLIVNKSTLFLNRCGEWLQIIGPSENIVNCMVAGSADIGTADSTLAIERRTIGVYSLLYKRLTSGVDNTKNYLTQVTMFEVAFDLGIPPSFYVIYRNESSVTIQFTDHNRPPE</sequence>
<dbReference type="KEGG" id="eiv:EIN_472910"/>
<keyword evidence="1" id="KW-0732">Signal</keyword>
<proteinExistence type="predicted"/>
<dbReference type="OrthoDB" id="27161at2759"/>
<feature type="chain" id="PRO_5013153174" evidence="1">
    <location>
        <begin position="16"/>
        <end position="189"/>
    </location>
</feature>